<keyword evidence="2" id="KW-1185">Reference proteome</keyword>
<evidence type="ECO:0000313" key="1">
    <source>
        <dbReference type="EMBL" id="CDG22950.1"/>
    </source>
</evidence>
<dbReference type="RefSeq" id="WP_157879514.1">
    <property type="nucleotide sequence ID" value="NZ_FO704551.1"/>
</dbReference>
<dbReference type="KEGG" id="xpo:XPG1_3314"/>
<sequence length="54" mass="6259">MKDLALVVLETFHKEGLYIAVKNANAYDVVKEKISDHQYHYMKSVFQSLDENGQ</sequence>
<gene>
    <name evidence="1" type="ORF">XPG1_3314</name>
</gene>
<protein>
    <submittedName>
        <fullName evidence="1">Uncharacterized protein</fullName>
    </submittedName>
</protein>
<evidence type="ECO:0000313" key="2">
    <source>
        <dbReference type="Proteomes" id="UP000032735"/>
    </source>
</evidence>
<dbReference type="Proteomes" id="UP000032735">
    <property type="component" value="Chromosome"/>
</dbReference>
<dbReference type="AlphaFoldDB" id="A0A068R9T1"/>
<dbReference type="STRING" id="1354304.XPG1_3314"/>
<reference evidence="1 2" key="1">
    <citation type="submission" date="2013-07" db="EMBL/GenBank/DDBJ databases">
        <authorList>
            <person name="Genoscope - CEA"/>
        </authorList>
    </citation>
    <scope>NUCLEOTIDE SEQUENCE [LARGE SCALE GENOMIC DNA]</scope>
    <source>
        <strain evidence="1 2">G6</strain>
    </source>
</reference>
<proteinExistence type="predicted"/>
<organism evidence="1 2">
    <name type="scientific">Xenorhabdus poinarii G6</name>
    <dbReference type="NCBI Taxonomy" id="1354304"/>
    <lineage>
        <taxon>Bacteria</taxon>
        <taxon>Pseudomonadati</taxon>
        <taxon>Pseudomonadota</taxon>
        <taxon>Gammaproteobacteria</taxon>
        <taxon>Enterobacterales</taxon>
        <taxon>Morganellaceae</taxon>
        <taxon>Xenorhabdus</taxon>
    </lineage>
</organism>
<dbReference type="EMBL" id="FO704551">
    <property type="protein sequence ID" value="CDG22950.1"/>
    <property type="molecule type" value="Genomic_DNA"/>
</dbReference>
<name>A0A068R9T1_9GAMM</name>
<dbReference type="OrthoDB" id="6466845at2"/>
<dbReference type="HOGENOM" id="CLU_3049495_0_0_6"/>
<accession>A0A068R9T1</accession>